<name>A0A286IBV5_9HYPH</name>
<keyword evidence="3" id="KW-1185">Reference proteome</keyword>
<accession>A0A286IBV5</accession>
<protein>
    <recommendedName>
        <fullName evidence="4">CTP synthetase</fullName>
    </recommendedName>
</protein>
<reference evidence="3" key="1">
    <citation type="submission" date="2017-08" db="EMBL/GenBank/DDBJ databases">
        <authorList>
            <person name="Varghese N."/>
            <person name="Submissions S."/>
        </authorList>
    </citation>
    <scope>NUCLEOTIDE SEQUENCE [LARGE SCALE GENOMIC DNA]</scope>
    <source>
        <strain evidence="3">KCTC 23107</strain>
    </source>
</reference>
<evidence type="ECO:0000313" key="2">
    <source>
        <dbReference type="EMBL" id="SOE17580.1"/>
    </source>
</evidence>
<keyword evidence="1" id="KW-1133">Transmembrane helix</keyword>
<evidence type="ECO:0008006" key="4">
    <source>
        <dbReference type="Google" id="ProtNLM"/>
    </source>
</evidence>
<gene>
    <name evidence="2" type="ORF">SAMN05877838_2481</name>
</gene>
<dbReference type="OrthoDB" id="8397278at2"/>
<keyword evidence="1" id="KW-0472">Membrane</keyword>
<evidence type="ECO:0000256" key="1">
    <source>
        <dbReference type="SAM" id="Phobius"/>
    </source>
</evidence>
<dbReference type="EMBL" id="OCPC01000003">
    <property type="protein sequence ID" value="SOE17580.1"/>
    <property type="molecule type" value="Genomic_DNA"/>
</dbReference>
<dbReference type="AlphaFoldDB" id="A0A286IBV5"/>
<feature type="transmembrane region" description="Helical" evidence="1">
    <location>
        <begin position="33"/>
        <end position="54"/>
    </location>
</feature>
<organism evidence="2 3">
    <name type="scientific">Hoeflea halophila</name>
    <dbReference type="NCBI Taxonomy" id="714899"/>
    <lineage>
        <taxon>Bacteria</taxon>
        <taxon>Pseudomonadati</taxon>
        <taxon>Pseudomonadota</taxon>
        <taxon>Alphaproteobacteria</taxon>
        <taxon>Hyphomicrobiales</taxon>
        <taxon>Rhizobiaceae</taxon>
        <taxon>Hoeflea</taxon>
    </lineage>
</organism>
<proteinExistence type="predicted"/>
<dbReference type="Proteomes" id="UP000219465">
    <property type="component" value="Unassembled WGS sequence"/>
</dbReference>
<evidence type="ECO:0000313" key="3">
    <source>
        <dbReference type="Proteomes" id="UP000219465"/>
    </source>
</evidence>
<feature type="transmembrane region" description="Helical" evidence="1">
    <location>
        <begin position="7"/>
        <end position="27"/>
    </location>
</feature>
<keyword evidence="1" id="KW-0812">Transmembrane</keyword>
<sequence length="64" mass="6617">MLKLAAMIYIVVGSMFAGSFVVATLTLGRMEAVSISVAAVLGALTALPVAWLIAAKLNRSIRPA</sequence>